<dbReference type="InterPro" id="IPR021727">
    <property type="entry name" value="DUF3299"/>
</dbReference>
<protein>
    <recommendedName>
        <fullName evidence="4">DUF3299 domain-containing protein</fullName>
    </recommendedName>
</protein>
<proteinExistence type="predicted"/>
<dbReference type="AlphaFoldDB" id="A0A7G3GFC4"/>
<reference evidence="2 3" key="1">
    <citation type="submission" date="2018-01" db="EMBL/GenBank/DDBJ databases">
        <title>Genome sequence of Iodobacter sp. strain PCH194 isolated from Indian Trans-Himalaya.</title>
        <authorList>
            <person name="Kumar V."/>
            <person name="Thakur V."/>
            <person name="Kumar S."/>
            <person name="Singh D."/>
        </authorList>
    </citation>
    <scope>NUCLEOTIDE SEQUENCE [LARGE SCALE GENOMIC DNA]</scope>
    <source>
        <strain evidence="2 3">PCH194</strain>
    </source>
</reference>
<dbReference type="RefSeq" id="WP_130107940.1">
    <property type="nucleotide sequence ID" value="NZ_CP025781.1"/>
</dbReference>
<feature type="chain" id="PRO_5029011942" description="DUF3299 domain-containing protein" evidence="1">
    <location>
        <begin position="28"/>
        <end position="141"/>
    </location>
</feature>
<keyword evidence="1" id="KW-0732">Signal</keyword>
<evidence type="ECO:0000313" key="2">
    <source>
        <dbReference type="EMBL" id="QBC45435.1"/>
    </source>
</evidence>
<organism evidence="2 3">
    <name type="scientific">Iodobacter fluviatilis</name>
    <dbReference type="NCBI Taxonomy" id="537"/>
    <lineage>
        <taxon>Bacteria</taxon>
        <taxon>Pseudomonadati</taxon>
        <taxon>Pseudomonadota</taxon>
        <taxon>Betaproteobacteria</taxon>
        <taxon>Neisseriales</taxon>
        <taxon>Chitinibacteraceae</taxon>
        <taxon>Iodobacter</taxon>
    </lineage>
</organism>
<dbReference type="KEGG" id="ifl:C1H71_19140"/>
<keyword evidence="3" id="KW-1185">Reference proteome</keyword>
<sequence>MQIRKVILPLAALLTLTGLIGSLASNADEPLTSWQLLAKIKISPGLLGEAETTFDPRIKALDQTDISLAGYMFPLQAGSSVRRFILSAKPPTCASCMPGGSEAMVLVNSPQPIKVSTERMHIKGQFKIVQEMGLFYRLDMA</sequence>
<feature type="signal peptide" evidence="1">
    <location>
        <begin position="1"/>
        <end position="27"/>
    </location>
</feature>
<gene>
    <name evidence="2" type="ORF">C1H71_19140</name>
</gene>
<dbReference type="Gene3D" id="2.40.50.870">
    <property type="entry name" value="Protein of unknown function (DUF3299)"/>
    <property type="match status" value="1"/>
</dbReference>
<dbReference type="Proteomes" id="UP000515917">
    <property type="component" value="Chromosome"/>
</dbReference>
<evidence type="ECO:0008006" key="4">
    <source>
        <dbReference type="Google" id="ProtNLM"/>
    </source>
</evidence>
<evidence type="ECO:0000256" key="1">
    <source>
        <dbReference type="SAM" id="SignalP"/>
    </source>
</evidence>
<dbReference type="EMBL" id="CP025781">
    <property type="protein sequence ID" value="QBC45435.1"/>
    <property type="molecule type" value="Genomic_DNA"/>
</dbReference>
<dbReference type="Pfam" id="PF11736">
    <property type="entry name" value="DUF3299"/>
    <property type="match status" value="1"/>
</dbReference>
<accession>A0A7G3GFC4</accession>
<evidence type="ECO:0000313" key="3">
    <source>
        <dbReference type="Proteomes" id="UP000515917"/>
    </source>
</evidence>
<name>A0A7G3GFC4_9NEIS</name>